<feature type="domain" description="EamA" evidence="2">
    <location>
        <begin position="158"/>
        <end position="287"/>
    </location>
</feature>
<dbReference type="InterPro" id="IPR037185">
    <property type="entry name" value="EmrE-like"/>
</dbReference>
<feature type="transmembrane region" description="Helical" evidence="1">
    <location>
        <begin position="271"/>
        <end position="288"/>
    </location>
</feature>
<dbReference type="EMBL" id="JAEQNA010000014">
    <property type="protein sequence ID" value="MBL0423373.1"/>
    <property type="molecule type" value="Genomic_DNA"/>
</dbReference>
<evidence type="ECO:0000256" key="1">
    <source>
        <dbReference type="SAM" id="Phobius"/>
    </source>
</evidence>
<reference evidence="3" key="1">
    <citation type="submission" date="2021-01" db="EMBL/GenBank/DDBJ databases">
        <title>Ramlibacter sp. strain AW1 16S ribosomal RNA gene Genome sequencing and assembly.</title>
        <authorList>
            <person name="Kang M."/>
        </authorList>
    </citation>
    <scope>NUCLEOTIDE SEQUENCE</scope>
    <source>
        <strain evidence="3">AW1</strain>
    </source>
</reference>
<dbReference type="AlphaFoldDB" id="A0A936ZNE0"/>
<keyword evidence="4" id="KW-1185">Reference proteome</keyword>
<dbReference type="PANTHER" id="PTHR22911:SF135">
    <property type="entry name" value="BLR4310 PROTEIN"/>
    <property type="match status" value="1"/>
</dbReference>
<comment type="caution">
    <text evidence="3">The sequence shown here is derived from an EMBL/GenBank/DDBJ whole genome shotgun (WGS) entry which is preliminary data.</text>
</comment>
<gene>
    <name evidence="3" type="ORF">JI739_23755</name>
</gene>
<feature type="transmembrane region" description="Helical" evidence="1">
    <location>
        <begin position="154"/>
        <end position="170"/>
    </location>
</feature>
<name>A0A936ZNE0_9BURK</name>
<feature type="transmembrane region" description="Helical" evidence="1">
    <location>
        <begin position="47"/>
        <end position="67"/>
    </location>
</feature>
<feature type="transmembrane region" description="Helical" evidence="1">
    <location>
        <begin position="214"/>
        <end position="233"/>
    </location>
</feature>
<organism evidence="3 4">
    <name type="scientific">Ramlibacter aurantiacus</name>
    <dbReference type="NCBI Taxonomy" id="2801330"/>
    <lineage>
        <taxon>Bacteria</taxon>
        <taxon>Pseudomonadati</taxon>
        <taxon>Pseudomonadota</taxon>
        <taxon>Betaproteobacteria</taxon>
        <taxon>Burkholderiales</taxon>
        <taxon>Comamonadaceae</taxon>
        <taxon>Ramlibacter</taxon>
    </lineage>
</organism>
<sequence>MSASLEATRRAGTRRGVAAMALGITCFVANDAIIKFVTESLPPWQTIFVRGIAATGMLAGLVVTMGAAGQWRALFDRRVLLRAGFDATATFAYLIALFHLPLANAMAINMAVPIFTILFAALLLRERVGTSQWLAIAVGFFGVLLVVQPTPSAFNAYALLCLAGTLMQAGRDLVTRTIDARISSLLVTFSTALAVTLLSGVWGLTQGWEAVSPAQLAMLVAAAVFLGGGYYLLTVSMRTGGEVGVIAPFRYTGLLVAIVIGFLVWGQVPNALAWAGSALLVLAGLYVLRR</sequence>
<evidence type="ECO:0000313" key="3">
    <source>
        <dbReference type="EMBL" id="MBL0423373.1"/>
    </source>
</evidence>
<dbReference type="SUPFAM" id="SSF103481">
    <property type="entry name" value="Multidrug resistance efflux transporter EmrE"/>
    <property type="match status" value="2"/>
</dbReference>
<keyword evidence="1" id="KW-0472">Membrane</keyword>
<dbReference type="GO" id="GO:0016020">
    <property type="term" value="C:membrane"/>
    <property type="evidence" value="ECO:0007669"/>
    <property type="project" value="InterPro"/>
</dbReference>
<dbReference type="InterPro" id="IPR000620">
    <property type="entry name" value="EamA_dom"/>
</dbReference>
<evidence type="ECO:0000259" key="2">
    <source>
        <dbReference type="Pfam" id="PF00892"/>
    </source>
</evidence>
<feature type="transmembrane region" description="Helical" evidence="1">
    <location>
        <begin position="182"/>
        <end position="202"/>
    </location>
</feature>
<evidence type="ECO:0000313" key="4">
    <source>
        <dbReference type="Proteomes" id="UP000613011"/>
    </source>
</evidence>
<dbReference type="Proteomes" id="UP000613011">
    <property type="component" value="Unassembled WGS sequence"/>
</dbReference>
<dbReference type="PANTHER" id="PTHR22911">
    <property type="entry name" value="ACYL-MALONYL CONDENSING ENZYME-RELATED"/>
    <property type="match status" value="1"/>
</dbReference>
<feature type="transmembrane region" description="Helical" evidence="1">
    <location>
        <begin position="79"/>
        <end position="100"/>
    </location>
</feature>
<feature type="domain" description="EamA" evidence="2">
    <location>
        <begin position="15"/>
        <end position="147"/>
    </location>
</feature>
<accession>A0A936ZNE0</accession>
<feature type="transmembrane region" description="Helical" evidence="1">
    <location>
        <begin position="131"/>
        <end position="148"/>
    </location>
</feature>
<keyword evidence="1" id="KW-1133">Transmembrane helix</keyword>
<feature type="transmembrane region" description="Helical" evidence="1">
    <location>
        <begin position="245"/>
        <end position="265"/>
    </location>
</feature>
<keyword evidence="1" id="KW-0812">Transmembrane</keyword>
<protein>
    <submittedName>
        <fullName evidence="3">DMT family transporter</fullName>
    </submittedName>
</protein>
<dbReference type="Pfam" id="PF00892">
    <property type="entry name" value="EamA"/>
    <property type="match status" value="2"/>
</dbReference>
<proteinExistence type="predicted"/>
<feature type="transmembrane region" description="Helical" evidence="1">
    <location>
        <begin position="106"/>
        <end position="124"/>
    </location>
</feature>
<dbReference type="RefSeq" id="WP_201686509.1">
    <property type="nucleotide sequence ID" value="NZ_JAEQNA010000014.1"/>
</dbReference>